<organism evidence="1 2">
    <name type="scientific">Gossypium darwinii</name>
    <name type="common">Darwin's cotton</name>
    <name type="synonym">Gossypium barbadense var. darwinii</name>
    <dbReference type="NCBI Taxonomy" id="34276"/>
    <lineage>
        <taxon>Eukaryota</taxon>
        <taxon>Viridiplantae</taxon>
        <taxon>Streptophyta</taxon>
        <taxon>Embryophyta</taxon>
        <taxon>Tracheophyta</taxon>
        <taxon>Spermatophyta</taxon>
        <taxon>Magnoliopsida</taxon>
        <taxon>eudicotyledons</taxon>
        <taxon>Gunneridae</taxon>
        <taxon>Pentapetalae</taxon>
        <taxon>rosids</taxon>
        <taxon>malvids</taxon>
        <taxon>Malvales</taxon>
        <taxon>Malvaceae</taxon>
        <taxon>Malvoideae</taxon>
        <taxon>Gossypium</taxon>
    </lineage>
</organism>
<protein>
    <submittedName>
        <fullName evidence="1">Uncharacterized protein</fullName>
    </submittedName>
</protein>
<dbReference type="AlphaFoldDB" id="A0A5D2FY26"/>
<evidence type="ECO:0000313" key="1">
    <source>
        <dbReference type="EMBL" id="TYH10188.1"/>
    </source>
</evidence>
<sequence>MFTGVRLGRCDCPRKLRKVSDSPYSCIQIAESRVPTCRSIESNERVLGLLLSLERKQEGRLNRRRHKMSVAEAKTRLEICER</sequence>
<dbReference type="EMBL" id="CM017694">
    <property type="protein sequence ID" value="TYH10188.1"/>
    <property type="molecule type" value="Genomic_DNA"/>
</dbReference>
<proteinExistence type="predicted"/>
<reference evidence="1 2" key="1">
    <citation type="submission" date="2019-06" db="EMBL/GenBank/DDBJ databases">
        <title>WGS assembly of Gossypium darwinii.</title>
        <authorList>
            <person name="Chen Z.J."/>
            <person name="Sreedasyam A."/>
            <person name="Ando A."/>
            <person name="Song Q."/>
            <person name="De L."/>
            <person name="Hulse-Kemp A."/>
            <person name="Ding M."/>
            <person name="Ye W."/>
            <person name="Kirkbride R."/>
            <person name="Jenkins J."/>
            <person name="Plott C."/>
            <person name="Lovell J."/>
            <person name="Lin Y.-M."/>
            <person name="Vaughn R."/>
            <person name="Liu B."/>
            <person name="Li W."/>
            <person name="Simpson S."/>
            <person name="Scheffler B."/>
            <person name="Saski C."/>
            <person name="Grover C."/>
            <person name="Hu G."/>
            <person name="Conover J."/>
            <person name="Carlson J."/>
            <person name="Shu S."/>
            <person name="Boston L."/>
            <person name="Williams M."/>
            <person name="Peterson D."/>
            <person name="Mcgee K."/>
            <person name="Jones D."/>
            <person name="Wendel J."/>
            <person name="Stelly D."/>
            <person name="Grimwood J."/>
            <person name="Schmutz J."/>
        </authorList>
    </citation>
    <scope>NUCLEOTIDE SEQUENCE [LARGE SCALE GENOMIC DNA]</scope>
    <source>
        <strain evidence="1">1808015.09</strain>
    </source>
</reference>
<name>A0A5D2FY26_GOSDA</name>
<accession>A0A5D2FY26</accession>
<gene>
    <name evidence="1" type="ORF">ES288_A07G159200v1</name>
</gene>
<keyword evidence="2" id="KW-1185">Reference proteome</keyword>
<evidence type="ECO:0000313" key="2">
    <source>
        <dbReference type="Proteomes" id="UP000323506"/>
    </source>
</evidence>
<dbReference type="Proteomes" id="UP000323506">
    <property type="component" value="Chromosome A07"/>
</dbReference>